<accession>A0A6J7ZKF5</accession>
<dbReference type="AlphaFoldDB" id="A0A6J7ZKF5"/>
<dbReference type="Proteomes" id="UP000196521">
    <property type="component" value="Chromosome"/>
</dbReference>
<dbReference type="EMBL" id="LR812490">
    <property type="protein sequence ID" value="CAC5342797.1"/>
    <property type="molecule type" value="Genomic_DNA"/>
</dbReference>
<gene>
    <name evidence="1" type="ORF">PLAN_30079</name>
</gene>
<protein>
    <submittedName>
        <fullName evidence="1">Uncharacterized protein</fullName>
    </submittedName>
</protein>
<sequence length="50" mass="5548">MFTILSSNHLTNKIRTYASPLSNVGVIHELPLHLGLHPQICVSPENITQL</sequence>
<reference evidence="1" key="1">
    <citation type="submission" date="2020-05" db="EMBL/GenBank/DDBJ databases">
        <authorList>
            <consortium name="Genoscope - CEA"/>
            <person name="William W."/>
        </authorList>
    </citation>
    <scope>NUCLEOTIDE SEQUENCE [LARGE SCALE GENOMIC DNA]</scope>
    <source>
        <strain evidence="1">PCC 7821</strain>
    </source>
</reference>
<proteinExistence type="predicted"/>
<name>A0A6J7ZKF5_PLARU</name>
<comment type="caution">
    <text evidence="1">The sequence shown here is derived from an EMBL/GenBank/DDBJ whole genome shotgun (WGS) entry which is preliminary data.</text>
</comment>
<dbReference type="EMBL" id="CZCZ02000013">
    <property type="protein sequence ID" value="CAC5342797.1"/>
    <property type="molecule type" value="Genomic_DNA"/>
</dbReference>
<evidence type="ECO:0000313" key="1">
    <source>
        <dbReference type="EMBL" id="CAC5342797.1"/>
    </source>
</evidence>
<organism evidence="1 2">
    <name type="scientific">Planktothrix rubescens CCAP 1459/22</name>
    <dbReference type="NCBI Taxonomy" id="329571"/>
    <lineage>
        <taxon>Bacteria</taxon>
        <taxon>Bacillati</taxon>
        <taxon>Cyanobacteriota</taxon>
        <taxon>Cyanophyceae</taxon>
        <taxon>Oscillatoriophycideae</taxon>
        <taxon>Oscillatoriales</taxon>
        <taxon>Microcoleaceae</taxon>
        <taxon>Planktothrix</taxon>
    </lineage>
</organism>
<evidence type="ECO:0000313" key="2">
    <source>
        <dbReference type="Proteomes" id="UP000196521"/>
    </source>
</evidence>
<keyword evidence="2" id="KW-1185">Reference proteome</keyword>